<reference evidence="3" key="2">
    <citation type="journal article" date="2013" name="Nat. Commun.">
        <title>Genome of the Chinese tree shrew.</title>
        <authorList>
            <person name="Fan Y."/>
            <person name="Huang Z.Y."/>
            <person name="Cao C.C."/>
            <person name="Chen C.S."/>
            <person name="Chen Y.X."/>
            <person name="Fan D.D."/>
            <person name="He J."/>
            <person name="Hou H.L."/>
            <person name="Hu L."/>
            <person name="Hu X.T."/>
            <person name="Jiang X.T."/>
            <person name="Lai R."/>
            <person name="Lang Y.S."/>
            <person name="Liang B."/>
            <person name="Liao S.G."/>
            <person name="Mu D."/>
            <person name="Ma Y.Y."/>
            <person name="Niu Y.Y."/>
            <person name="Sun X.Q."/>
            <person name="Xia J.Q."/>
            <person name="Xiao J."/>
            <person name="Xiong Z.Q."/>
            <person name="Xu L."/>
            <person name="Yang L."/>
            <person name="Zhang Y."/>
            <person name="Zhao W."/>
            <person name="Zhao X.D."/>
            <person name="Zheng Y.T."/>
            <person name="Zhou J.M."/>
            <person name="Zhu Y.B."/>
            <person name="Zhang G.J."/>
            <person name="Wang J."/>
            <person name="Yao Y.G."/>
        </authorList>
    </citation>
    <scope>NUCLEOTIDE SEQUENCE [LARGE SCALE GENOMIC DNA]</scope>
</reference>
<dbReference type="EMBL" id="KB320563">
    <property type="protein sequence ID" value="ELW68501.1"/>
    <property type="molecule type" value="Genomic_DNA"/>
</dbReference>
<feature type="region of interest" description="Disordered" evidence="1">
    <location>
        <begin position="155"/>
        <end position="194"/>
    </location>
</feature>
<protein>
    <submittedName>
        <fullName evidence="2">Uncharacterized protein</fullName>
    </submittedName>
</protein>
<evidence type="ECO:0000256" key="1">
    <source>
        <dbReference type="SAM" id="MobiDB-lite"/>
    </source>
</evidence>
<feature type="compositionally biased region" description="Basic and acidic residues" evidence="1">
    <location>
        <begin position="159"/>
        <end position="176"/>
    </location>
</feature>
<feature type="region of interest" description="Disordered" evidence="1">
    <location>
        <begin position="1"/>
        <end position="25"/>
    </location>
</feature>
<accession>L9L0G0</accession>
<organism evidence="2 3">
    <name type="scientific">Tupaia chinensis</name>
    <name type="common">Chinese tree shrew</name>
    <name type="synonym">Tupaia belangeri chinensis</name>
    <dbReference type="NCBI Taxonomy" id="246437"/>
    <lineage>
        <taxon>Eukaryota</taxon>
        <taxon>Metazoa</taxon>
        <taxon>Chordata</taxon>
        <taxon>Craniata</taxon>
        <taxon>Vertebrata</taxon>
        <taxon>Euteleostomi</taxon>
        <taxon>Mammalia</taxon>
        <taxon>Eutheria</taxon>
        <taxon>Euarchontoglires</taxon>
        <taxon>Scandentia</taxon>
        <taxon>Tupaiidae</taxon>
        <taxon>Tupaia</taxon>
    </lineage>
</organism>
<name>L9L0G0_TUPCH</name>
<sequence>MAARSVLHTVVRGSQASLEGHQQPPDSDLLILRCLKNPNAPPSLQPPKNLGQNHRLEAQTFRVTPTGVPAGRLPAAQAGEEGRRGGALGLAGLVPGFLSAFPEQHRPGDGTLRKPSRERSQQVASAGRLPAAQAGEEGRRGGALGLAGLVPGFLSAFPEQHRPGDGTLRKPSRERSQQVASRPGQVPLRPGEPPRLPAWRSYRLSSWEKTCEEEGASLCSPAQGLGGCISGMESLLRSLAAKYGGLGKAGRCTSLDPEEEGCFNCSLPVAV</sequence>
<evidence type="ECO:0000313" key="2">
    <source>
        <dbReference type="EMBL" id="ELW68501.1"/>
    </source>
</evidence>
<dbReference type="Proteomes" id="UP000011518">
    <property type="component" value="Unassembled WGS sequence"/>
</dbReference>
<keyword evidence="3" id="KW-1185">Reference proteome</keyword>
<evidence type="ECO:0000313" key="3">
    <source>
        <dbReference type="Proteomes" id="UP000011518"/>
    </source>
</evidence>
<proteinExistence type="predicted"/>
<dbReference type="AlphaFoldDB" id="L9L0G0"/>
<feature type="region of interest" description="Disordered" evidence="1">
    <location>
        <begin position="99"/>
        <end position="139"/>
    </location>
</feature>
<feature type="compositionally biased region" description="Basic and acidic residues" evidence="1">
    <location>
        <begin position="103"/>
        <end position="120"/>
    </location>
</feature>
<dbReference type="InParanoid" id="L9L0G0"/>
<reference evidence="3" key="1">
    <citation type="submission" date="2012-07" db="EMBL/GenBank/DDBJ databases">
        <title>Genome of the Chinese tree shrew, a rising model animal genetically related to primates.</title>
        <authorList>
            <person name="Zhang G."/>
            <person name="Fan Y."/>
            <person name="Yao Y."/>
            <person name="Huang Z."/>
        </authorList>
    </citation>
    <scope>NUCLEOTIDE SEQUENCE [LARGE SCALE GENOMIC DNA]</scope>
</reference>
<gene>
    <name evidence="2" type="ORF">TREES_T100008800</name>
</gene>